<dbReference type="InterPro" id="IPR007472">
    <property type="entry name" value="N-end_Aminoacyl_Trfase_C"/>
</dbReference>
<organism evidence="2 3">
    <name type="scientific">Jimgerdemannia flammicorona</name>
    <dbReference type="NCBI Taxonomy" id="994334"/>
    <lineage>
        <taxon>Eukaryota</taxon>
        <taxon>Fungi</taxon>
        <taxon>Fungi incertae sedis</taxon>
        <taxon>Mucoromycota</taxon>
        <taxon>Mucoromycotina</taxon>
        <taxon>Endogonomycetes</taxon>
        <taxon>Endogonales</taxon>
        <taxon>Endogonaceae</taxon>
        <taxon>Jimgerdemannia</taxon>
    </lineage>
</organism>
<gene>
    <name evidence="2" type="ORF">BC938DRAFT_477062</name>
</gene>
<dbReference type="PIRSF" id="PIRSF037207">
    <property type="entry name" value="ATE1_euk"/>
    <property type="match status" value="1"/>
</dbReference>
<dbReference type="InterPro" id="IPR030700">
    <property type="entry name" value="N-end_Aminoacyl_Trfase"/>
</dbReference>
<keyword evidence="3" id="KW-1185">Reference proteome</keyword>
<proteinExistence type="predicted"/>
<dbReference type="InterPro" id="IPR016181">
    <property type="entry name" value="Acyl_CoA_acyltransferase"/>
</dbReference>
<dbReference type="PANTHER" id="PTHR21367">
    <property type="entry name" value="ARGININE-TRNA-PROTEIN TRANSFERASE 1"/>
    <property type="match status" value="1"/>
</dbReference>
<accession>A0A433QPV6</accession>
<dbReference type="Pfam" id="PF04377">
    <property type="entry name" value="ATE_C"/>
    <property type="match status" value="1"/>
</dbReference>
<feature type="domain" description="N-end rule aminoacyl transferase C-terminal" evidence="1">
    <location>
        <begin position="36"/>
        <end position="175"/>
    </location>
</feature>
<evidence type="ECO:0000313" key="3">
    <source>
        <dbReference type="Proteomes" id="UP000274822"/>
    </source>
</evidence>
<dbReference type="InterPro" id="IPR017137">
    <property type="entry name" value="Arg-tRNA-P_Trfase_1_euk"/>
</dbReference>
<name>A0A433QPV6_9FUNG</name>
<keyword evidence="2" id="KW-0808">Transferase</keyword>
<dbReference type="Proteomes" id="UP000274822">
    <property type="component" value="Unassembled WGS sequence"/>
</dbReference>
<evidence type="ECO:0000313" key="2">
    <source>
        <dbReference type="EMBL" id="RUS31787.1"/>
    </source>
</evidence>
<dbReference type="PANTHER" id="PTHR21367:SF1">
    <property type="entry name" value="ARGINYL-TRNA--PROTEIN TRANSFERASE 1"/>
    <property type="match status" value="1"/>
</dbReference>
<reference evidence="2 3" key="1">
    <citation type="journal article" date="2018" name="New Phytol.">
        <title>Phylogenomics of Endogonaceae and evolution of mycorrhizas within Mucoromycota.</title>
        <authorList>
            <person name="Chang Y."/>
            <person name="Desiro A."/>
            <person name="Na H."/>
            <person name="Sandor L."/>
            <person name="Lipzen A."/>
            <person name="Clum A."/>
            <person name="Barry K."/>
            <person name="Grigoriev I.V."/>
            <person name="Martin F.M."/>
            <person name="Stajich J.E."/>
            <person name="Smith M.E."/>
            <person name="Bonito G."/>
            <person name="Spatafora J.W."/>
        </authorList>
    </citation>
    <scope>NUCLEOTIDE SEQUENCE [LARGE SCALE GENOMIC DNA]</scope>
    <source>
        <strain evidence="2 3">AD002</strain>
    </source>
</reference>
<dbReference type="AlphaFoldDB" id="A0A433QPV6"/>
<evidence type="ECO:0000259" key="1">
    <source>
        <dbReference type="Pfam" id="PF04377"/>
    </source>
</evidence>
<dbReference type="GO" id="GO:0005737">
    <property type="term" value="C:cytoplasm"/>
    <property type="evidence" value="ECO:0007669"/>
    <property type="project" value="TreeGrafter"/>
</dbReference>
<dbReference type="EMBL" id="RBNJ01002599">
    <property type="protein sequence ID" value="RUS31787.1"/>
    <property type="molecule type" value="Genomic_DNA"/>
</dbReference>
<dbReference type="GO" id="GO:0004057">
    <property type="term" value="F:arginyl-tRNA--protein transferase activity"/>
    <property type="evidence" value="ECO:0007669"/>
    <property type="project" value="InterPro"/>
</dbReference>
<protein>
    <submittedName>
        <fullName evidence="2">Arginine-tRNA-protein transferase</fullName>
    </submittedName>
</protein>
<sequence length="323" mass="36620">MIHAAEDEHRPKDKRLNRIESILLQIVLEPASFTEEKYKLYCKYQIEIHNDPPTKLKEKGFRNFLVDSPLRPESPATADNVGYGSFHQNYLLDGRLVAVAVLDVLPKCVSSVYFMYDPDYAFLGLGKYSALREIALTKELGSKGCEDLKWYYMGFYIHTCQKMKYKGQYKPSGLLDPETYAWHSIDRCIPLLDRSKYVAFSRVLAAQGDAAAAHRARALLLQGGSMDENEDEAPPPGMLDPEEVTRDKLKEVFVLYKGLISPVVIAITNRCDALLLPRSDTEPSIPPYHDSDVRAETRGYYAALGPELARRMLLYINDPDSDE</sequence>
<dbReference type="SUPFAM" id="SSF55729">
    <property type="entry name" value="Acyl-CoA N-acyltransferases (Nat)"/>
    <property type="match status" value="1"/>
</dbReference>
<comment type="caution">
    <text evidence="2">The sequence shown here is derived from an EMBL/GenBank/DDBJ whole genome shotgun (WGS) entry which is preliminary data.</text>
</comment>